<keyword evidence="13" id="KW-1185">Reference proteome</keyword>
<dbReference type="Gene3D" id="1.20.1510.10">
    <property type="entry name" value="Cation efflux protein transmembrane domain"/>
    <property type="match status" value="1"/>
</dbReference>
<dbReference type="Pfam" id="PF16916">
    <property type="entry name" value="ZT_dimer"/>
    <property type="match status" value="1"/>
</dbReference>
<dbReference type="InterPro" id="IPR027469">
    <property type="entry name" value="Cation_efflux_TMD_sf"/>
</dbReference>
<keyword evidence="5" id="KW-0862">Zinc</keyword>
<dbReference type="RefSeq" id="WP_212699654.1">
    <property type="nucleotide sequence ID" value="NZ_JADMKU010000002.1"/>
</dbReference>
<proteinExistence type="inferred from homology"/>
<evidence type="ECO:0000256" key="9">
    <source>
        <dbReference type="SAM" id="Phobius"/>
    </source>
</evidence>
<evidence type="ECO:0000256" key="1">
    <source>
        <dbReference type="ARBA" id="ARBA00004141"/>
    </source>
</evidence>
<keyword evidence="7" id="KW-0406">Ion transport</keyword>
<feature type="transmembrane region" description="Helical" evidence="9">
    <location>
        <begin position="189"/>
        <end position="210"/>
    </location>
</feature>
<keyword evidence="6 9" id="KW-1133">Transmembrane helix</keyword>
<evidence type="ECO:0000256" key="7">
    <source>
        <dbReference type="ARBA" id="ARBA00023065"/>
    </source>
</evidence>
<evidence type="ECO:0000256" key="3">
    <source>
        <dbReference type="ARBA" id="ARBA00022448"/>
    </source>
</evidence>
<evidence type="ECO:0000259" key="11">
    <source>
        <dbReference type="Pfam" id="PF16916"/>
    </source>
</evidence>
<dbReference type="InterPro" id="IPR050681">
    <property type="entry name" value="CDF/SLC30A"/>
</dbReference>
<dbReference type="SUPFAM" id="SSF161111">
    <property type="entry name" value="Cation efflux protein transmembrane domain-like"/>
    <property type="match status" value="1"/>
</dbReference>
<organism evidence="12 13">
    <name type="scientific">Thalassovita aquimarina</name>
    <dbReference type="NCBI Taxonomy" id="2785917"/>
    <lineage>
        <taxon>Bacteria</taxon>
        <taxon>Pseudomonadati</taxon>
        <taxon>Pseudomonadota</taxon>
        <taxon>Alphaproteobacteria</taxon>
        <taxon>Rhodobacterales</taxon>
        <taxon>Roseobacteraceae</taxon>
        <taxon>Thalassovita</taxon>
    </lineage>
</organism>
<evidence type="ECO:0000256" key="8">
    <source>
        <dbReference type="ARBA" id="ARBA00023136"/>
    </source>
</evidence>
<sequence>MPHDHHHGHHHPHPDLDGGDRRVAWAVAVNILLTLAQIVAGVISGSLALIADAIHNLSDALSLFIAFFARRIGKRPADATMTFGYGRAEVVAALINYTTLIVVAFYLAAEGVQRLFNPVEVEGWIVVAVAAVALVIDTVTALLIWRLSGDSVNMRAAFLHNLADALGSVAVIVGGTLILLYDWRLVDPIVTLLISGYILWHSWQGILPVIRILMMGAPEDTDLEDVAATLRGIDGVGDIHHLHIWRMQEHETALESHVVLDGSVEAEAVKKTVKQTLKERHGIVHAVLELESFGAVCADTQLIGH</sequence>
<dbReference type="InterPro" id="IPR036837">
    <property type="entry name" value="Cation_efflux_CTD_sf"/>
</dbReference>
<evidence type="ECO:0000256" key="2">
    <source>
        <dbReference type="ARBA" id="ARBA00008873"/>
    </source>
</evidence>
<keyword evidence="4 9" id="KW-0812">Transmembrane</keyword>
<evidence type="ECO:0000259" key="10">
    <source>
        <dbReference type="Pfam" id="PF01545"/>
    </source>
</evidence>
<keyword evidence="8 9" id="KW-0472">Membrane</keyword>
<keyword evidence="5" id="KW-0864">Zinc transport</keyword>
<accession>A0ABS5HME2</accession>
<name>A0ABS5HME2_9RHOB</name>
<dbReference type="InterPro" id="IPR027470">
    <property type="entry name" value="Cation_efflux_CTD"/>
</dbReference>
<dbReference type="Pfam" id="PF01545">
    <property type="entry name" value="Cation_efflux"/>
    <property type="match status" value="1"/>
</dbReference>
<dbReference type="InterPro" id="IPR002524">
    <property type="entry name" value="Cation_efflux"/>
</dbReference>
<evidence type="ECO:0000313" key="13">
    <source>
        <dbReference type="Proteomes" id="UP001195941"/>
    </source>
</evidence>
<comment type="caution">
    <text evidence="12">The sequence shown here is derived from an EMBL/GenBank/DDBJ whole genome shotgun (WGS) entry which is preliminary data.</text>
</comment>
<dbReference type="PANTHER" id="PTHR11562:SF17">
    <property type="entry name" value="RE54080P-RELATED"/>
    <property type="match status" value="1"/>
</dbReference>
<evidence type="ECO:0000256" key="6">
    <source>
        <dbReference type="ARBA" id="ARBA00022989"/>
    </source>
</evidence>
<gene>
    <name evidence="12" type="ORF">IT775_03280</name>
</gene>
<feature type="transmembrane region" description="Helical" evidence="9">
    <location>
        <begin position="23"/>
        <end position="43"/>
    </location>
</feature>
<feature type="domain" description="Cation efflux protein transmembrane" evidence="10">
    <location>
        <begin position="26"/>
        <end position="214"/>
    </location>
</feature>
<comment type="similarity">
    <text evidence="2">Belongs to the cation diffusion facilitator (CDF) transporter (TC 2.A.4) family. SLC30A subfamily.</text>
</comment>
<dbReference type="Proteomes" id="UP001195941">
    <property type="component" value="Unassembled WGS sequence"/>
</dbReference>
<dbReference type="NCBIfam" id="TIGR01297">
    <property type="entry name" value="CDF"/>
    <property type="match status" value="1"/>
</dbReference>
<evidence type="ECO:0000256" key="4">
    <source>
        <dbReference type="ARBA" id="ARBA00022692"/>
    </source>
</evidence>
<evidence type="ECO:0000313" key="12">
    <source>
        <dbReference type="EMBL" id="MBR9650146.1"/>
    </source>
</evidence>
<feature type="transmembrane region" description="Helical" evidence="9">
    <location>
        <begin position="121"/>
        <end position="145"/>
    </location>
</feature>
<feature type="transmembrane region" description="Helical" evidence="9">
    <location>
        <begin position="90"/>
        <end position="109"/>
    </location>
</feature>
<evidence type="ECO:0000256" key="5">
    <source>
        <dbReference type="ARBA" id="ARBA00022906"/>
    </source>
</evidence>
<feature type="domain" description="Cation efflux protein cytoplasmic" evidence="11">
    <location>
        <begin position="218"/>
        <end position="291"/>
    </location>
</feature>
<feature type="transmembrane region" description="Helical" evidence="9">
    <location>
        <begin position="157"/>
        <end position="183"/>
    </location>
</feature>
<dbReference type="InterPro" id="IPR058533">
    <property type="entry name" value="Cation_efflux_TM"/>
</dbReference>
<protein>
    <submittedName>
        <fullName evidence="12">Cation transporter</fullName>
    </submittedName>
</protein>
<keyword evidence="3" id="KW-0813">Transport</keyword>
<reference evidence="12 13" key="1">
    <citation type="journal article" date="2021" name="Arch. Microbiol.">
        <title>Thalassobius aquimarinus sp. nov., isolated from the Sea of Japan seashore.</title>
        <authorList>
            <person name="Kurilenko V.V."/>
            <person name="Romanenko L.A."/>
            <person name="Chernysheva N.Y."/>
            <person name="Velansky P.V."/>
            <person name="Tekutyeva L.A."/>
            <person name="Isaeva M.P."/>
            <person name="Mikhailov V.V."/>
        </authorList>
    </citation>
    <scope>NUCLEOTIDE SEQUENCE [LARGE SCALE GENOMIC DNA]</scope>
    <source>
        <strain evidence="12 13">KMM 8518</strain>
    </source>
</reference>
<dbReference type="SUPFAM" id="SSF160240">
    <property type="entry name" value="Cation efflux protein cytoplasmic domain-like"/>
    <property type="match status" value="1"/>
</dbReference>
<comment type="subcellular location">
    <subcellularLocation>
        <location evidence="1">Membrane</location>
        <topology evidence="1">Multi-pass membrane protein</topology>
    </subcellularLocation>
</comment>
<dbReference type="EMBL" id="JADMKU010000002">
    <property type="protein sequence ID" value="MBR9650146.1"/>
    <property type="molecule type" value="Genomic_DNA"/>
</dbReference>
<dbReference type="PANTHER" id="PTHR11562">
    <property type="entry name" value="CATION EFFLUX PROTEIN/ ZINC TRANSPORTER"/>
    <property type="match status" value="1"/>
</dbReference>